<evidence type="ECO:0008006" key="2">
    <source>
        <dbReference type="Google" id="ProtNLM"/>
    </source>
</evidence>
<protein>
    <recommendedName>
        <fullName evidence="2">Phosphoglycerate mutase family protein</fullName>
    </recommendedName>
</protein>
<gene>
    <name evidence="1" type="ORF">MNBD_GAMMA17-862</name>
</gene>
<proteinExistence type="predicted"/>
<organism evidence="1">
    <name type="scientific">hydrothermal vent metagenome</name>
    <dbReference type="NCBI Taxonomy" id="652676"/>
    <lineage>
        <taxon>unclassified sequences</taxon>
        <taxon>metagenomes</taxon>
        <taxon>ecological metagenomes</taxon>
    </lineage>
</organism>
<dbReference type="SUPFAM" id="SSF53254">
    <property type="entry name" value="Phosphoglycerate mutase-like"/>
    <property type="match status" value="1"/>
</dbReference>
<accession>A0A3B0Z9G7</accession>
<dbReference type="EMBL" id="UOFQ01000170">
    <property type="protein sequence ID" value="VAW90055.1"/>
    <property type="molecule type" value="Genomic_DNA"/>
</dbReference>
<dbReference type="Gene3D" id="3.40.50.1240">
    <property type="entry name" value="Phosphoglycerate mutase-like"/>
    <property type="match status" value="1"/>
</dbReference>
<reference evidence="1" key="1">
    <citation type="submission" date="2018-06" db="EMBL/GenBank/DDBJ databases">
        <authorList>
            <person name="Zhirakovskaya E."/>
        </authorList>
    </citation>
    <scope>NUCLEOTIDE SEQUENCE</scope>
</reference>
<dbReference type="InterPro" id="IPR013078">
    <property type="entry name" value="His_Pase_superF_clade-1"/>
</dbReference>
<evidence type="ECO:0000313" key="1">
    <source>
        <dbReference type="EMBL" id="VAW90055.1"/>
    </source>
</evidence>
<sequence length="186" mass="21848">MRHGKPDLPGWGKIGSSKMGEWINSYNSSSVIHEEQNCIPYFDGVAEEVFVVCSDLPRSIHSAEVVGCKNVNVIDRVFREAELPELYIPLIKMRPHTWSMVFRVFWYFGVSLNVESIKSFKLRVSSAAKALIKYAEEHEEILFIGHGIINRFIARELMSYDWQRDQVSNKNKRLDYEYWEYEKYNK</sequence>
<dbReference type="InterPro" id="IPR029033">
    <property type="entry name" value="His_PPase_superfam"/>
</dbReference>
<dbReference type="Pfam" id="PF00300">
    <property type="entry name" value="His_Phos_1"/>
    <property type="match status" value="1"/>
</dbReference>
<name>A0A3B0Z9G7_9ZZZZ</name>
<dbReference type="AlphaFoldDB" id="A0A3B0Z9G7"/>